<proteinExistence type="predicted"/>
<dbReference type="InParanoid" id="E4ZPM1"/>
<keyword evidence="2" id="KW-1185">Reference proteome</keyword>
<accession>E4ZPM1</accession>
<evidence type="ECO:0000313" key="2">
    <source>
        <dbReference type="Proteomes" id="UP000002668"/>
    </source>
</evidence>
<name>E4ZPM1_LEPMJ</name>
<gene>
    <name evidence="1" type="ORF">LEMA_P043070.1</name>
</gene>
<sequence length="112" mass="11814">MSSRSGKEQTHLMMQTSKHPAPEALMSTLLSWRIARLLAGKLAGKSRSQRPVTGIRRRANATILGTQGSRQVSAALWDGSSLHLAAQARVQCSAHFTVGATVASVCMAGGLS</sequence>
<dbReference type="HOGENOM" id="CLU_2146318_0_0_1"/>
<dbReference type="Proteomes" id="UP000002668">
    <property type="component" value="Genome"/>
</dbReference>
<protein>
    <submittedName>
        <fullName evidence="1">Predicted protein</fullName>
    </submittedName>
</protein>
<dbReference type="EMBL" id="FP929105">
    <property type="protein sequence ID" value="CBX93406.1"/>
    <property type="molecule type" value="Genomic_DNA"/>
</dbReference>
<reference evidence="2" key="1">
    <citation type="journal article" date="2011" name="Nat. Commun.">
        <title>Effector diversification within compartments of the Leptosphaeria maculans genome affected by Repeat-Induced Point mutations.</title>
        <authorList>
            <person name="Rouxel T."/>
            <person name="Grandaubert J."/>
            <person name="Hane J.K."/>
            <person name="Hoede C."/>
            <person name="van de Wouw A.P."/>
            <person name="Couloux A."/>
            <person name="Dominguez V."/>
            <person name="Anthouard V."/>
            <person name="Bally P."/>
            <person name="Bourras S."/>
            <person name="Cozijnsen A.J."/>
            <person name="Ciuffetti L.M."/>
            <person name="Degrave A."/>
            <person name="Dilmaghani A."/>
            <person name="Duret L."/>
            <person name="Fudal I."/>
            <person name="Goodwin S.B."/>
            <person name="Gout L."/>
            <person name="Glaser N."/>
            <person name="Linglin J."/>
            <person name="Kema G.H.J."/>
            <person name="Lapalu N."/>
            <person name="Lawrence C.B."/>
            <person name="May K."/>
            <person name="Meyer M."/>
            <person name="Ollivier B."/>
            <person name="Poulain J."/>
            <person name="Schoch C.L."/>
            <person name="Simon A."/>
            <person name="Spatafora J.W."/>
            <person name="Stachowiak A."/>
            <person name="Turgeon B.G."/>
            <person name="Tyler B.M."/>
            <person name="Vincent D."/>
            <person name="Weissenbach J."/>
            <person name="Amselem J."/>
            <person name="Quesneville H."/>
            <person name="Oliver R.P."/>
            <person name="Wincker P."/>
            <person name="Balesdent M.-H."/>
            <person name="Howlett B.J."/>
        </authorList>
    </citation>
    <scope>NUCLEOTIDE SEQUENCE [LARGE SCALE GENOMIC DNA]</scope>
    <source>
        <strain evidence="2">JN3 / isolate v23.1.3 / race Av1-4-5-6-7-8</strain>
    </source>
</reference>
<evidence type="ECO:0000313" key="1">
    <source>
        <dbReference type="EMBL" id="CBX93406.1"/>
    </source>
</evidence>
<dbReference type="AlphaFoldDB" id="E4ZPM1"/>
<dbReference type="VEuPathDB" id="FungiDB:LEMA_P043070.1"/>
<organism evidence="2">
    <name type="scientific">Leptosphaeria maculans (strain JN3 / isolate v23.1.3 / race Av1-4-5-6-7-8)</name>
    <name type="common">Blackleg fungus</name>
    <name type="synonym">Phoma lingam</name>
    <dbReference type="NCBI Taxonomy" id="985895"/>
    <lineage>
        <taxon>Eukaryota</taxon>
        <taxon>Fungi</taxon>
        <taxon>Dikarya</taxon>
        <taxon>Ascomycota</taxon>
        <taxon>Pezizomycotina</taxon>
        <taxon>Dothideomycetes</taxon>
        <taxon>Pleosporomycetidae</taxon>
        <taxon>Pleosporales</taxon>
        <taxon>Pleosporineae</taxon>
        <taxon>Leptosphaeriaceae</taxon>
        <taxon>Plenodomus</taxon>
        <taxon>Plenodomus lingam/Leptosphaeria maculans species complex</taxon>
    </lineage>
</organism>